<dbReference type="Pfam" id="PF16561">
    <property type="entry name" value="AMPK1_CBM"/>
    <property type="match status" value="1"/>
</dbReference>
<dbReference type="SUPFAM" id="SSF81296">
    <property type="entry name" value="E set domains"/>
    <property type="match status" value="1"/>
</dbReference>
<evidence type="ECO:0000313" key="3">
    <source>
        <dbReference type="EMBL" id="KAG6482138.1"/>
    </source>
</evidence>
<dbReference type="AlphaFoldDB" id="A0A8J5FA69"/>
<organism evidence="3 4">
    <name type="scientific">Zingiber officinale</name>
    <name type="common">Ginger</name>
    <name type="synonym">Amomum zingiber</name>
    <dbReference type="NCBI Taxonomy" id="94328"/>
    <lineage>
        <taxon>Eukaryota</taxon>
        <taxon>Viridiplantae</taxon>
        <taxon>Streptophyta</taxon>
        <taxon>Embryophyta</taxon>
        <taxon>Tracheophyta</taxon>
        <taxon>Spermatophyta</taxon>
        <taxon>Magnoliopsida</taxon>
        <taxon>Liliopsida</taxon>
        <taxon>Zingiberales</taxon>
        <taxon>Zingiberaceae</taxon>
        <taxon>Zingiber</taxon>
    </lineage>
</organism>
<dbReference type="PANTHER" id="PTHR47434">
    <property type="entry name" value="PROTEIN PTST HOMOLOG 3, CHLOROPLASTIC"/>
    <property type="match status" value="1"/>
</dbReference>
<feature type="domain" description="AMP-activated protein kinase glycogen-binding" evidence="2">
    <location>
        <begin position="563"/>
        <end position="610"/>
    </location>
</feature>
<dbReference type="PANTHER" id="PTHR47434:SF1">
    <property type="entry name" value="PROTEIN PTST HOMOLOG 2, CHLOROPLASTIC"/>
    <property type="match status" value="1"/>
</dbReference>
<dbReference type="CDD" id="cd02859">
    <property type="entry name" value="E_set_AMPKbeta_like_N"/>
    <property type="match status" value="1"/>
</dbReference>
<dbReference type="InterPro" id="IPR014756">
    <property type="entry name" value="Ig_E-set"/>
</dbReference>
<evidence type="ECO:0000313" key="4">
    <source>
        <dbReference type="Proteomes" id="UP000734854"/>
    </source>
</evidence>
<dbReference type="InterPro" id="IPR032640">
    <property type="entry name" value="AMPK1_CBM"/>
</dbReference>
<feature type="compositionally biased region" description="Polar residues" evidence="1">
    <location>
        <begin position="291"/>
        <end position="309"/>
    </location>
</feature>
<name>A0A8J5FA69_ZINOF</name>
<dbReference type="InterPro" id="IPR013783">
    <property type="entry name" value="Ig-like_fold"/>
</dbReference>
<dbReference type="Gene3D" id="2.60.40.10">
    <property type="entry name" value="Immunoglobulins"/>
    <property type="match status" value="1"/>
</dbReference>
<accession>A0A8J5FA69</accession>
<feature type="region of interest" description="Disordered" evidence="1">
    <location>
        <begin position="281"/>
        <end position="320"/>
    </location>
</feature>
<comment type="caution">
    <text evidence="3">The sequence shown here is derived from an EMBL/GenBank/DDBJ whole genome shotgun (WGS) entry which is preliminary data.</text>
</comment>
<proteinExistence type="predicted"/>
<evidence type="ECO:0000259" key="2">
    <source>
        <dbReference type="Pfam" id="PF16561"/>
    </source>
</evidence>
<sequence length="668" mass="73964">MTRVPLLFLVRFLSRKGLEIFTLSPAPDPIPYPQTTEASLSSSSSSSSSWPFPQAHCLPFPSRRRFLAFFVSSLVPTLPLLSRKQALKARPLPDSHPLYKFQGSWLVGRCSDMPFILPSLPKPRFRPQFGPGIDSLSVSGSRRRRVRCGLIAKIAPLAVSVPAGICCGASVKIESFGLFEGSRTRVCGRRKKRKEAADAFEAGKRSANVEAEIYEFMQNSAKPTDFPTKLELVAAGRADLVEAVVAQGGWLAFGWDLDDNEVEFPIDDGVTVTVLPSKSEAAEDGRVYQERVSNGSDDCPSTPSSSGRTLETAEQEEGGGVEGILSRLKKERNLSLITSGKVVNGLDSYTKPIVDRDGTRNTRSKSSESQMVEANNTKFKVVNGTKGAFPDTWRNWSLQRAGFSLTDFEAAEIVPNDDGRLSEEHCLDVEASSNEFHKQAQNNMSYKGRDEMVVDKSKILARLQLLEEDLNSAAHILQARVNGATSQKHQENSLDELHSLSDVWEFQETEIMKARDKLRSIRAKLTVIDGKLSLEIREAQKIAEEKQSSITAAQMALSLLRTTCIVWPNSASEVLLVGSFDGWANQRRMERSNSGIFSLQLKLYPGRYEVSNRVFIGNNLLYESEACLGSIYLALTQIKFIVDGVWKIDPLRPTAHNNGHENNLLMVD</sequence>
<dbReference type="Proteomes" id="UP000734854">
    <property type="component" value="Unassembled WGS sequence"/>
</dbReference>
<dbReference type="EMBL" id="JACMSC010000016">
    <property type="protein sequence ID" value="KAG6482138.1"/>
    <property type="molecule type" value="Genomic_DNA"/>
</dbReference>
<dbReference type="GO" id="GO:0009507">
    <property type="term" value="C:chloroplast"/>
    <property type="evidence" value="ECO:0007669"/>
    <property type="project" value="UniProtKB-ARBA"/>
</dbReference>
<protein>
    <recommendedName>
        <fullName evidence="2">AMP-activated protein kinase glycogen-binding domain-containing protein</fullName>
    </recommendedName>
</protein>
<reference evidence="3 4" key="1">
    <citation type="submission" date="2020-08" db="EMBL/GenBank/DDBJ databases">
        <title>Plant Genome Project.</title>
        <authorList>
            <person name="Zhang R.-G."/>
        </authorList>
    </citation>
    <scope>NUCLEOTIDE SEQUENCE [LARGE SCALE GENOMIC DNA]</scope>
    <source>
        <tissue evidence="3">Rhizome</tissue>
    </source>
</reference>
<evidence type="ECO:0000256" key="1">
    <source>
        <dbReference type="SAM" id="MobiDB-lite"/>
    </source>
</evidence>
<gene>
    <name evidence="3" type="ORF">ZIOFF_058769</name>
</gene>
<keyword evidence="4" id="KW-1185">Reference proteome</keyword>